<dbReference type="GO" id="GO:0031902">
    <property type="term" value="C:late endosome membrane"/>
    <property type="evidence" value="ECO:0007669"/>
    <property type="project" value="TreeGrafter"/>
</dbReference>
<evidence type="ECO:0000256" key="13">
    <source>
        <dbReference type="ARBA" id="ARBA00023273"/>
    </source>
</evidence>
<keyword evidence="9 21" id="KW-1133">Transmembrane helix</keyword>
<dbReference type="PRINTS" id="PR00336">
    <property type="entry name" value="LYSASSOCTDMP"/>
</dbReference>
<dbReference type="PANTHER" id="PTHR11506:SF35">
    <property type="entry name" value="LYSOSOME-ASSOCIATED MEMBRANE GLYCOPROTEIN 5"/>
    <property type="match status" value="1"/>
</dbReference>
<evidence type="ECO:0000256" key="11">
    <source>
        <dbReference type="ARBA" id="ARBA00023136"/>
    </source>
</evidence>
<evidence type="ECO:0000256" key="7">
    <source>
        <dbReference type="ARBA" id="ARBA00022729"/>
    </source>
</evidence>
<dbReference type="Gene3D" id="2.40.160.110">
    <property type="match status" value="2"/>
</dbReference>
<accession>A0A267FQT5</accession>
<evidence type="ECO:0000256" key="4">
    <source>
        <dbReference type="ARBA" id="ARBA00004279"/>
    </source>
</evidence>
<keyword evidence="10" id="KW-0770">Synapse</keyword>
<proteinExistence type="inferred from homology"/>
<dbReference type="GO" id="GO:0005886">
    <property type="term" value="C:plasma membrane"/>
    <property type="evidence" value="ECO:0007669"/>
    <property type="project" value="UniProtKB-SubCell"/>
</dbReference>
<dbReference type="Pfam" id="PF01299">
    <property type="entry name" value="Lamp2-like_luminal"/>
    <property type="match status" value="1"/>
</dbReference>
<evidence type="ECO:0000256" key="18">
    <source>
        <dbReference type="ARBA" id="ARBA00074379"/>
    </source>
</evidence>
<feature type="chain" id="PRO_5012356886" description="Lysosome-associated membrane glycoprotein 5" evidence="22">
    <location>
        <begin position="20"/>
        <end position="451"/>
    </location>
</feature>
<feature type="signal peptide" evidence="22">
    <location>
        <begin position="1"/>
        <end position="19"/>
    </location>
</feature>
<feature type="domain" description="Lysosome-associated membrane glycoprotein 2-like luminal" evidence="23">
    <location>
        <begin position="25"/>
        <end position="124"/>
    </location>
</feature>
<evidence type="ECO:0000313" key="25">
    <source>
        <dbReference type="EMBL" id="PAA76093.1"/>
    </source>
</evidence>
<evidence type="ECO:0000259" key="24">
    <source>
        <dbReference type="Pfam" id="PF21222"/>
    </source>
</evidence>
<evidence type="ECO:0000259" key="23">
    <source>
        <dbReference type="Pfam" id="PF01299"/>
    </source>
</evidence>
<comment type="function">
    <text evidence="16">Plays a role in short-term synaptic plasticity in a subset of GABAergic neurons in the brain.</text>
</comment>
<comment type="subcellular location">
    <subcellularLocation>
        <location evidence="4">Cell projection</location>
        <location evidence="4">Dendrite</location>
    </subcellularLocation>
    <subcellularLocation>
        <location evidence="17">Cell projection</location>
        <location evidence="17">Growth cone membrane</location>
        <topology evidence="17">Single-pass type I membrane protein</topology>
    </subcellularLocation>
    <subcellularLocation>
        <location evidence="15">Cytoplasmic vesicle</location>
        <location evidence="15">Secretory vesicle</location>
        <location evidence="15">Synaptic vesicle membrane</location>
        <topology evidence="15">Single-pass type I membrane protein</topology>
    </subcellularLocation>
    <subcellularLocation>
        <location evidence="2">Early endosome membrane</location>
        <topology evidence="2">Single-pass type I membrane protein</topology>
    </subcellularLocation>
    <subcellularLocation>
        <location evidence="1">Endoplasmic reticulum-Golgi intermediate compartment membrane</location>
        <topology evidence="1">Single-pass type I membrane protein</topology>
    </subcellularLocation>
    <subcellularLocation>
        <location evidence="20">Membrane</location>
        <topology evidence="20">Single-pass type I membrane protein</topology>
    </subcellularLocation>
    <subcellularLocation>
        <location evidence="3">Recycling endosome</location>
    </subcellularLocation>
</comment>
<keyword evidence="6 20" id="KW-0812">Transmembrane</keyword>
<dbReference type="AlphaFoldDB" id="A0A267FQT5"/>
<dbReference type="GO" id="GO:0005765">
    <property type="term" value="C:lysosomal membrane"/>
    <property type="evidence" value="ECO:0007669"/>
    <property type="project" value="TreeGrafter"/>
</dbReference>
<evidence type="ECO:0000256" key="10">
    <source>
        <dbReference type="ARBA" id="ARBA00023018"/>
    </source>
</evidence>
<evidence type="ECO:0000256" key="6">
    <source>
        <dbReference type="ARBA" id="ARBA00022692"/>
    </source>
</evidence>
<evidence type="ECO:0000256" key="20">
    <source>
        <dbReference type="PROSITE-ProRule" id="PRU00740"/>
    </source>
</evidence>
<comment type="caution">
    <text evidence="20">Lacks conserved residue(s) required for the propagation of feature annotation.</text>
</comment>
<dbReference type="InterPro" id="IPR048524">
    <property type="entry name" value="Lamp2-like_TM"/>
</dbReference>
<evidence type="ECO:0000256" key="1">
    <source>
        <dbReference type="ARBA" id="ARBA00004151"/>
    </source>
</evidence>
<evidence type="ECO:0000256" key="22">
    <source>
        <dbReference type="SAM" id="SignalP"/>
    </source>
</evidence>
<comment type="caution">
    <text evidence="25">The sequence shown here is derived from an EMBL/GenBank/DDBJ whole genome shotgun (WGS) entry which is preliminary data.</text>
</comment>
<dbReference type="InterPro" id="IPR002000">
    <property type="entry name" value="Lysosome-assoc_membr_glycop"/>
</dbReference>
<evidence type="ECO:0000256" key="16">
    <source>
        <dbReference type="ARBA" id="ARBA00053950"/>
    </source>
</evidence>
<gene>
    <name evidence="25" type="ORF">BOX15_Mlig032379g1</name>
</gene>
<evidence type="ECO:0000256" key="2">
    <source>
        <dbReference type="ARBA" id="ARBA00004158"/>
    </source>
</evidence>
<evidence type="ECO:0000256" key="8">
    <source>
        <dbReference type="ARBA" id="ARBA00022753"/>
    </source>
</evidence>
<name>A0A267FQT5_9PLAT</name>
<reference evidence="25 26" key="1">
    <citation type="submission" date="2017-06" db="EMBL/GenBank/DDBJ databases">
        <title>A platform for efficient transgenesis in Macrostomum lignano, a flatworm model organism for stem cell research.</title>
        <authorList>
            <person name="Berezikov E."/>
        </authorList>
    </citation>
    <scope>NUCLEOTIDE SEQUENCE [LARGE SCALE GENOMIC DNA]</scope>
    <source>
        <strain evidence="25">DV1</strain>
        <tissue evidence="25">Whole organism</tissue>
    </source>
</reference>
<evidence type="ECO:0000256" key="15">
    <source>
        <dbReference type="ARBA" id="ARBA00029428"/>
    </source>
</evidence>
<dbReference type="PROSITE" id="PS51407">
    <property type="entry name" value="LAMP_3"/>
    <property type="match status" value="1"/>
</dbReference>
<keyword evidence="11 20" id="KW-0472">Membrane</keyword>
<evidence type="ECO:0000256" key="21">
    <source>
        <dbReference type="SAM" id="Phobius"/>
    </source>
</evidence>
<dbReference type="Pfam" id="PF21222">
    <property type="entry name" value="Lamp2_2nd"/>
    <property type="match status" value="1"/>
</dbReference>
<evidence type="ECO:0000256" key="17">
    <source>
        <dbReference type="ARBA" id="ARBA00060492"/>
    </source>
</evidence>
<keyword evidence="7 22" id="KW-0732">Signal</keyword>
<keyword evidence="14" id="KW-0968">Cytoplasmic vesicle</keyword>
<evidence type="ECO:0000256" key="12">
    <source>
        <dbReference type="ARBA" id="ARBA00023180"/>
    </source>
</evidence>
<evidence type="ECO:0000256" key="14">
    <source>
        <dbReference type="ARBA" id="ARBA00023329"/>
    </source>
</evidence>
<comment type="similarity">
    <text evidence="5 20">Belongs to the LAMP family.</text>
</comment>
<dbReference type="Proteomes" id="UP000215902">
    <property type="component" value="Unassembled WGS sequence"/>
</dbReference>
<sequence>MRFVVYAVSLLFIISLGAGASYAAVYELKQDNTTCIIINSTLRVSVDYVNNLNKTVSTSWTLGKPGQNATSGLCASKSPNRNWSEIYINVTDAFVGFRFSSHQDGQVTLDNISLTINIVNGNHFKNPMTPGPVHFVAKTDLPLSSNTECFACKSDLDLPVKPDNKTLSSIANLKFTSGTLIQAFNVTNGTLSSKVARCPEDSNSTTVAPITTTTSAPPSQPPLLTLTVNSALTDLPCIRLQSRLQLQIPYLRPGMVAMATVFIRKDATVTGDCGDDVNKTAPIEQTMMVNFFNDWILTFFFKRTASDYGLSGLSLVYNVNDAAVFPGATDVGKIFQTNVSSDLVPSKVPSNGYYDCQVVNLTLPGPTVPYSSDKTVIALTGKEFIVQAFRDTSKNSTGFFTGTKKDCLSDQVNNIVPIVVGASLAALVVIVLVAYLIGRRRAAARDGYQSV</sequence>
<keyword evidence="13" id="KW-0966">Cell projection</keyword>
<keyword evidence="12" id="KW-0325">Glycoprotein</keyword>
<dbReference type="GO" id="GO:0072594">
    <property type="term" value="P:establishment of protein localization to organelle"/>
    <property type="evidence" value="ECO:0007669"/>
    <property type="project" value="TreeGrafter"/>
</dbReference>
<evidence type="ECO:0000256" key="5">
    <source>
        <dbReference type="ARBA" id="ARBA00009644"/>
    </source>
</evidence>
<evidence type="ECO:0000256" key="3">
    <source>
        <dbReference type="ARBA" id="ARBA00004172"/>
    </source>
</evidence>
<feature type="transmembrane region" description="Helical" evidence="21">
    <location>
        <begin position="415"/>
        <end position="437"/>
    </location>
</feature>
<evidence type="ECO:0000256" key="19">
    <source>
        <dbReference type="ARBA" id="ARBA00076257"/>
    </source>
</evidence>
<organism evidence="25 26">
    <name type="scientific">Macrostomum lignano</name>
    <dbReference type="NCBI Taxonomy" id="282301"/>
    <lineage>
        <taxon>Eukaryota</taxon>
        <taxon>Metazoa</taxon>
        <taxon>Spiralia</taxon>
        <taxon>Lophotrochozoa</taxon>
        <taxon>Platyhelminthes</taxon>
        <taxon>Rhabditophora</taxon>
        <taxon>Macrostomorpha</taxon>
        <taxon>Macrostomida</taxon>
        <taxon>Macrostomidae</taxon>
        <taxon>Macrostomum</taxon>
    </lineage>
</organism>
<keyword evidence="26" id="KW-1185">Reference proteome</keyword>
<dbReference type="InterPro" id="IPR048528">
    <property type="entry name" value="Lamp2-like_luminal"/>
</dbReference>
<dbReference type="OrthoDB" id="6232933at2759"/>
<dbReference type="PANTHER" id="PTHR11506">
    <property type="entry name" value="LYSOSOME-ASSOCIATED MEMBRANE GLYCOPROTEIN"/>
    <property type="match status" value="1"/>
</dbReference>
<evidence type="ECO:0000256" key="9">
    <source>
        <dbReference type="ARBA" id="ARBA00022989"/>
    </source>
</evidence>
<keyword evidence="8" id="KW-0967">Endosome</keyword>
<dbReference type="STRING" id="282301.A0A267FQT5"/>
<protein>
    <recommendedName>
        <fullName evidence="18">Lysosome-associated membrane glycoprotein 5</fullName>
    </recommendedName>
    <alternativeName>
        <fullName evidence="19">Lysosome-associated membrane protein 5</fullName>
    </alternativeName>
</protein>
<feature type="domain" description="Lysosome-associated membrane glycoprotein 2-like transmembrane" evidence="24">
    <location>
        <begin position="416"/>
        <end position="449"/>
    </location>
</feature>
<dbReference type="EMBL" id="NIVC01000843">
    <property type="protein sequence ID" value="PAA76093.1"/>
    <property type="molecule type" value="Genomic_DNA"/>
</dbReference>
<evidence type="ECO:0000313" key="26">
    <source>
        <dbReference type="Proteomes" id="UP000215902"/>
    </source>
</evidence>